<feature type="chain" id="PRO_5043540302" evidence="2">
    <location>
        <begin position="18"/>
        <end position="96"/>
    </location>
</feature>
<organism evidence="3 4">
    <name type="scientific">Pristionchus fissidentatus</name>
    <dbReference type="NCBI Taxonomy" id="1538716"/>
    <lineage>
        <taxon>Eukaryota</taxon>
        <taxon>Metazoa</taxon>
        <taxon>Ecdysozoa</taxon>
        <taxon>Nematoda</taxon>
        <taxon>Chromadorea</taxon>
        <taxon>Rhabditida</taxon>
        <taxon>Rhabditina</taxon>
        <taxon>Diplogasteromorpha</taxon>
        <taxon>Diplogasteroidea</taxon>
        <taxon>Neodiplogasteridae</taxon>
        <taxon>Pristionchus</taxon>
    </lineage>
</organism>
<feature type="signal peptide" evidence="2">
    <location>
        <begin position="1"/>
        <end position="17"/>
    </location>
</feature>
<keyword evidence="4" id="KW-1185">Reference proteome</keyword>
<keyword evidence="1" id="KW-0472">Membrane</keyword>
<evidence type="ECO:0000313" key="3">
    <source>
        <dbReference type="EMBL" id="GMT13564.1"/>
    </source>
</evidence>
<sequence>MFLTLLFILLSSCLIDSKPLADINFQSAIRELESLSTNSRDFLNYIYFWTILITLITFVLVSMICCIFGVLIYMIYQCVNSIVRCAKNPNTSSKSN</sequence>
<dbReference type="Proteomes" id="UP001432322">
    <property type="component" value="Unassembled WGS sequence"/>
</dbReference>
<keyword evidence="1" id="KW-0812">Transmembrane</keyword>
<keyword evidence="2" id="KW-0732">Signal</keyword>
<gene>
    <name evidence="3" type="ORF">PFISCL1PPCAC_4861</name>
</gene>
<protein>
    <submittedName>
        <fullName evidence="3">Uncharacterized protein</fullName>
    </submittedName>
</protein>
<keyword evidence="1" id="KW-1133">Transmembrane helix</keyword>
<proteinExistence type="predicted"/>
<dbReference type="EMBL" id="BTSY01000002">
    <property type="protein sequence ID" value="GMT13564.1"/>
    <property type="molecule type" value="Genomic_DNA"/>
</dbReference>
<reference evidence="3" key="1">
    <citation type="submission" date="2023-10" db="EMBL/GenBank/DDBJ databases">
        <title>Genome assembly of Pristionchus species.</title>
        <authorList>
            <person name="Yoshida K."/>
            <person name="Sommer R.J."/>
        </authorList>
    </citation>
    <scope>NUCLEOTIDE SEQUENCE</scope>
    <source>
        <strain evidence="3">RS5133</strain>
    </source>
</reference>
<feature type="transmembrane region" description="Helical" evidence="1">
    <location>
        <begin position="45"/>
        <end position="76"/>
    </location>
</feature>
<dbReference type="AlphaFoldDB" id="A0AAV5V2D5"/>
<evidence type="ECO:0000256" key="2">
    <source>
        <dbReference type="SAM" id="SignalP"/>
    </source>
</evidence>
<comment type="caution">
    <text evidence="3">The sequence shown here is derived from an EMBL/GenBank/DDBJ whole genome shotgun (WGS) entry which is preliminary data.</text>
</comment>
<evidence type="ECO:0000256" key="1">
    <source>
        <dbReference type="SAM" id="Phobius"/>
    </source>
</evidence>
<name>A0AAV5V2D5_9BILA</name>
<accession>A0AAV5V2D5</accession>
<evidence type="ECO:0000313" key="4">
    <source>
        <dbReference type="Proteomes" id="UP001432322"/>
    </source>
</evidence>